<accession>A0A7G9YUG4</accession>
<gene>
    <name evidence="2" type="ORF">IGDPAKFA_00002</name>
</gene>
<organism evidence="2">
    <name type="scientific">Candidatus Methanophagaceae archaeon ANME-1 ERB6</name>
    <dbReference type="NCBI Taxonomy" id="2759912"/>
    <lineage>
        <taxon>Archaea</taxon>
        <taxon>Methanobacteriati</taxon>
        <taxon>Methanobacteriota</taxon>
        <taxon>Stenosarchaea group</taxon>
        <taxon>Methanomicrobia</taxon>
        <taxon>Candidatus Methanophagales</taxon>
        <taxon>Candidatus Methanophagaceae</taxon>
    </lineage>
</organism>
<dbReference type="AlphaFoldDB" id="A0A7G9YUG4"/>
<feature type="domain" description="Glutaredoxin" evidence="1">
    <location>
        <begin position="3"/>
        <end position="43"/>
    </location>
</feature>
<protein>
    <recommendedName>
        <fullName evidence="1">Glutaredoxin domain-containing protein</fullName>
    </recommendedName>
</protein>
<proteinExistence type="predicted"/>
<name>A0A7G9YUG4_9EURY</name>
<dbReference type="Gene3D" id="3.40.30.10">
    <property type="entry name" value="Glutaredoxin"/>
    <property type="match status" value="1"/>
</dbReference>
<dbReference type="SUPFAM" id="SSF52833">
    <property type="entry name" value="Thioredoxin-like"/>
    <property type="match status" value="1"/>
</dbReference>
<dbReference type="InterPro" id="IPR036249">
    <property type="entry name" value="Thioredoxin-like_sf"/>
</dbReference>
<evidence type="ECO:0000313" key="2">
    <source>
        <dbReference type="EMBL" id="QNO51648.1"/>
    </source>
</evidence>
<dbReference type="CDD" id="cd02976">
    <property type="entry name" value="NrdH"/>
    <property type="match status" value="1"/>
</dbReference>
<dbReference type="InterPro" id="IPR002109">
    <property type="entry name" value="Glutaredoxin"/>
</dbReference>
<sequence length="93" mass="10496">MEIIVYTTKICPNCKKVKEFLAAEGREYEEVDITTAEALTELRMNGVFTLITPVVQIGSDFLTHNDLFTGDDLRKEAIKEMIEKNEAGKEQGI</sequence>
<evidence type="ECO:0000259" key="1">
    <source>
        <dbReference type="Pfam" id="PF00462"/>
    </source>
</evidence>
<reference evidence="2" key="1">
    <citation type="submission" date="2020-06" db="EMBL/GenBank/DDBJ databases">
        <title>Unique genomic features of the anaerobic methanotrophic archaea.</title>
        <authorList>
            <person name="Chadwick G.L."/>
            <person name="Skennerton C.T."/>
            <person name="Laso-Perez R."/>
            <person name="Leu A.O."/>
            <person name="Speth D.R."/>
            <person name="Yu H."/>
            <person name="Morgan-Lang C."/>
            <person name="Hatzenpichler R."/>
            <person name="Goudeau D."/>
            <person name="Malmstrom R."/>
            <person name="Brazelton W.J."/>
            <person name="Woyke T."/>
            <person name="Hallam S.J."/>
            <person name="Tyson G.W."/>
            <person name="Wegener G."/>
            <person name="Boetius A."/>
            <person name="Orphan V."/>
        </authorList>
    </citation>
    <scope>NUCLEOTIDE SEQUENCE</scope>
</reference>
<dbReference type="Pfam" id="PF00462">
    <property type="entry name" value="Glutaredoxin"/>
    <property type="match status" value="1"/>
</dbReference>
<dbReference type="EMBL" id="MT631475">
    <property type="protein sequence ID" value="QNO51648.1"/>
    <property type="molecule type" value="Genomic_DNA"/>
</dbReference>
<dbReference type="PROSITE" id="PS51354">
    <property type="entry name" value="GLUTAREDOXIN_2"/>
    <property type="match status" value="1"/>
</dbReference>